<keyword evidence="5" id="KW-0206">Cytoskeleton</keyword>
<feature type="region of interest" description="Disordered" evidence="7">
    <location>
        <begin position="455"/>
        <end position="490"/>
    </location>
</feature>
<dbReference type="EMBL" id="JADWDJ010000020">
    <property type="protein sequence ID" value="KAG5264672.1"/>
    <property type="molecule type" value="Genomic_DNA"/>
</dbReference>
<evidence type="ECO:0000259" key="8">
    <source>
        <dbReference type="Pfam" id="PF10495"/>
    </source>
</evidence>
<feature type="region of interest" description="Disordered" evidence="7">
    <location>
        <begin position="311"/>
        <end position="345"/>
    </location>
</feature>
<evidence type="ECO:0000256" key="5">
    <source>
        <dbReference type="ARBA" id="ARBA00023212"/>
    </source>
</evidence>
<feature type="region of interest" description="Disordered" evidence="7">
    <location>
        <begin position="753"/>
        <end position="830"/>
    </location>
</feature>
<feature type="compositionally biased region" description="Low complexity" evidence="7">
    <location>
        <begin position="130"/>
        <end position="146"/>
    </location>
</feature>
<comment type="subcellular location">
    <subcellularLocation>
        <location evidence="1">Cytoplasm</location>
        <location evidence="1">Cytoskeleton</location>
        <location evidence="1">Microtubule organizing center</location>
        <location evidence="1">Centrosome</location>
    </subcellularLocation>
</comment>
<proteinExistence type="predicted"/>
<feature type="region of interest" description="Disordered" evidence="7">
    <location>
        <begin position="121"/>
        <end position="146"/>
    </location>
</feature>
<keyword evidence="3" id="KW-0597">Phosphoprotein</keyword>
<dbReference type="PANTHER" id="PTHR44981:SF1">
    <property type="entry name" value="A-KINASE ANCHOR PROTEIN 9"/>
    <property type="match status" value="1"/>
</dbReference>
<dbReference type="GO" id="GO:0005813">
    <property type="term" value="C:centrosome"/>
    <property type="evidence" value="ECO:0007669"/>
    <property type="project" value="UniProtKB-SubCell"/>
</dbReference>
<protein>
    <recommendedName>
        <fullName evidence="8">Pericentrin/AKAP-450 centrosomal targeting domain-containing protein</fullName>
    </recommendedName>
</protein>
<gene>
    <name evidence="9" type="ORF">AALO_G00256740</name>
</gene>
<organism evidence="9 10">
    <name type="scientific">Alosa alosa</name>
    <name type="common">allis shad</name>
    <dbReference type="NCBI Taxonomy" id="278164"/>
    <lineage>
        <taxon>Eukaryota</taxon>
        <taxon>Metazoa</taxon>
        <taxon>Chordata</taxon>
        <taxon>Craniata</taxon>
        <taxon>Vertebrata</taxon>
        <taxon>Euteleostomi</taxon>
        <taxon>Actinopterygii</taxon>
        <taxon>Neopterygii</taxon>
        <taxon>Teleostei</taxon>
        <taxon>Clupei</taxon>
        <taxon>Clupeiformes</taxon>
        <taxon>Clupeoidei</taxon>
        <taxon>Clupeidae</taxon>
        <taxon>Alosa</taxon>
    </lineage>
</organism>
<evidence type="ECO:0000256" key="6">
    <source>
        <dbReference type="SAM" id="Coils"/>
    </source>
</evidence>
<feature type="compositionally biased region" description="Basic and acidic residues" evidence="7">
    <location>
        <begin position="481"/>
        <end position="490"/>
    </location>
</feature>
<keyword evidence="10" id="KW-1185">Reference proteome</keyword>
<sequence>MLNVCVQQVFRRERDVLKSALYSQLEMLDTSDAVIHLNQLEHRLREQDAQHREAMGALHSADRNSLLTEVRQLRAQMEHLQLDAGVREITSPWQQSLQHPQQQQEQQQQQDVPITGIAAGSREQEPERVGPQAGAAGAQDQQGVAARAERQLLEEAKSELAQTKLELETTLKTQHKHLKELNTLRAELTQKATEVHSLTDRLAEEQRAARELQWALEKEKCKSEKREEREKEELEDLKLALAEQQALVSDLSADLEEERQLCVQLKAQAQEQQCQQDAQLSQQQSRAKELQVQLESQQARAQELQGALERERELSAQLRQKPSTTTAPKGSALEGASATGVSQAEEGCSQVEEAVSSMEALLRSLQAELEQKEARVVQLLGELEAQGLEAVQQGRGWDEERAALTARAAQEQQALAESRAQLERLKQRLDEAQGRLQGERERAQRLERERDRLQERVAELSRSAAGREATSPPTNQMAWRGEGEGEGGDRTRDWVLQQKSGDGLTVHSSTASLLEHAAGTAVAVATDANVNSNSHMDGVVQRLQLIASKIKGMTSDAAGRPPGSQVDREGLAWLQCNVDDVLSMLQHHMATQTSAAAPESATLLGGSSSSVLTERLLRQNAELTGFVSRLTEEKNDLRNQLLRLEDELRRLRQRGLGSDSRMYGRYLRAESFRKALIYQKKYLLLLLGGFQECEEATLALIARMGGHPSPACLETITQRRRGFTRFRSAVRVSIALSRMRFLVKRWHKATGAGSGTSPCANRNGLSQITGGEGRHDSPFLHPGSVEVDGYRRGGSNRGRTGRDSPRSTLSAQHRYHGMAGEPGGGTPCSHLLNYDPDRALTDYIARLETLQRRLGSVQSGSSSYAQLHYGIRR</sequence>
<evidence type="ECO:0000256" key="7">
    <source>
        <dbReference type="SAM" id="MobiDB-lite"/>
    </source>
</evidence>
<feature type="compositionally biased region" description="Polar residues" evidence="7">
    <location>
        <begin position="755"/>
        <end position="769"/>
    </location>
</feature>
<feature type="coiled-coil region" evidence="6">
    <location>
        <begin position="146"/>
        <end position="173"/>
    </location>
</feature>
<dbReference type="GO" id="GO:0060090">
    <property type="term" value="F:molecular adaptor activity"/>
    <property type="evidence" value="ECO:0007669"/>
    <property type="project" value="InterPro"/>
</dbReference>
<evidence type="ECO:0000256" key="4">
    <source>
        <dbReference type="ARBA" id="ARBA00023054"/>
    </source>
</evidence>
<evidence type="ECO:0000256" key="2">
    <source>
        <dbReference type="ARBA" id="ARBA00022490"/>
    </source>
</evidence>
<dbReference type="PANTHER" id="PTHR44981">
    <property type="entry name" value="PERICENTRIN-LIKE PROTEIN, ISOFORM F"/>
    <property type="match status" value="1"/>
</dbReference>
<dbReference type="GO" id="GO:0005737">
    <property type="term" value="C:cytoplasm"/>
    <property type="evidence" value="ECO:0007669"/>
    <property type="project" value="UniProtKB-ARBA"/>
</dbReference>
<dbReference type="Pfam" id="PF10495">
    <property type="entry name" value="PACT_coil_coil"/>
    <property type="match status" value="1"/>
</dbReference>
<dbReference type="InterPro" id="IPR019528">
    <property type="entry name" value="PACT_domain"/>
</dbReference>
<evidence type="ECO:0000256" key="1">
    <source>
        <dbReference type="ARBA" id="ARBA00004300"/>
    </source>
</evidence>
<feature type="compositionally biased region" description="Polar residues" evidence="7">
    <location>
        <begin position="317"/>
        <end position="328"/>
    </location>
</feature>
<keyword evidence="4 6" id="KW-0175">Coiled coil</keyword>
<keyword evidence="2" id="KW-0963">Cytoplasm</keyword>
<dbReference type="InterPro" id="IPR028745">
    <property type="entry name" value="AKAP9/Pericentrin"/>
</dbReference>
<evidence type="ECO:0000313" key="9">
    <source>
        <dbReference type="EMBL" id="KAG5264672.1"/>
    </source>
</evidence>
<dbReference type="Proteomes" id="UP000823561">
    <property type="component" value="Chromosome 20"/>
</dbReference>
<feature type="domain" description="Pericentrin/AKAP-450 centrosomal targeting" evidence="8">
    <location>
        <begin position="665"/>
        <end position="746"/>
    </location>
</feature>
<dbReference type="AlphaFoldDB" id="A0AAV6FTW3"/>
<dbReference type="GO" id="GO:0007165">
    <property type="term" value="P:signal transduction"/>
    <property type="evidence" value="ECO:0007669"/>
    <property type="project" value="InterPro"/>
</dbReference>
<accession>A0AAV6FTW3</accession>
<feature type="coiled-coil region" evidence="6">
    <location>
        <begin position="627"/>
        <end position="654"/>
    </location>
</feature>
<reference evidence="9" key="1">
    <citation type="submission" date="2020-10" db="EMBL/GenBank/DDBJ databases">
        <title>Chromosome-scale genome assembly of the Allis shad, Alosa alosa.</title>
        <authorList>
            <person name="Margot Z."/>
            <person name="Christophe K."/>
            <person name="Cabau C."/>
            <person name="Louis A."/>
            <person name="Berthelot C."/>
            <person name="Parey E."/>
            <person name="Roest Crollius H."/>
            <person name="Montfort J."/>
            <person name="Robinson-Rechavi M."/>
            <person name="Bucao C."/>
            <person name="Bouchez O."/>
            <person name="Gislard M."/>
            <person name="Lluch J."/>
            <person name="Milhes M."/>
            <person name="Lampietro C."/>
            <person name="Lopez Roques C."/>
            <person name="Donnadieu C."/>
            <person name="Braasch I."/>
            <person name="Desvignes T."/>
            <person name="Postlethwait J."/>
            <person name="Bobe J."/>
            <person name="Guiguen Y."/>
        </authorList>
    </citation>
    <scope>NUCLEOTIDE SEQUENCE</scope>
    <source>
        <strain evidence="9">M-15738</strain>
        <tissue evidence="9">Blood</tissue>
    </source>
</reference>
<evidence type="ECO:0000256" key="3">
    <source>
        <dbReference type="ARBA" id="ARBA00022553"/>
    </source>
</evidence>
<name>A0AAV6FTW3_9TELE</name>
<feature type="coiled-coil region" evidence="6">
    <location>
        <begin position="37"/>
        <end position="83"/>
    </location>
</feature>
<evidence type="ECO:0000313" key="10">
    <source>
        <dbReference type="Proteomes" id="UP000823561"/>
    </source>
</evidence>
<comment type="caution">
    <text evidence="9">The sequence shown here is derived from an EMBL/GenBank/DDBJ whole genome shotgun (WGS) entry which is preliminary data.</text>
</comment>